<accession>A0ABT0E4P0</accession>
<evidence type="ECO:0000256" key="2">
    <source>
        <dbReference type="ARBA" id="ARBA00023002"/>
    </source>
</evidence>
<dbReference type="CDD" id="cd05233">
    <property type="entry name" value="SDR_c"/>
    <property type="match status" value="1"/>
</dbReference>
<reference evidence="4" key="1">
    <citation type="submission" date="2022-04" db="EMBL/GenBank/DDBJ databases">
        <title>Alcanivorax sp. CY1518 draft genome sequence.</title>
        <authorList>
            <person name="Zhao G."/>
            <person name="An M."/>
        </authorList>
    </citation>
    <scope>NUCLEOTIDE SEQUENCE</scope>
    <source>
        <strain evidence="4">CY1518</strain>
    </source>
</reference>
<organism evidence="4 5">
    <name type="scientific">Alcanivorax quisquiliarum</name>
    <dbReference type="NCBI Taxonomy" id="2933565"/>
    <lineage>
        <taxon>Bacteria</taxon>
        <taxon>Pseudomonadati</taxon>
        <taxon>Pseudomonadota</taxon>
        <taxon>Gammaproteobacteria</taxon>
        <taxon>Oceanospirillales</taxon>
        <taxon>Alcanivoracaceae</taxon>
        <taxon>Alcanivorax</taxon>
    </lineage>
</organism>
<proteinExistence type="inferred from homology"/>
<dbReference type="PROSITE" id="PS00061">
    <property type="entry name" value="ADH_SHORT"/>
    <property type="match status" value="1"/>
</dbReference>
<dbReference type="PRINTS" id="PR00081">
    <property type="entry name" value="GDHRDH"/>
</dbReference>
<dbReference type="RefSeq" id="WP_246948459.1">
    <property type="nucleotide sequence ID" value="NZ_JALKII010000002.1"/>
</dbReference>
<sequence length="286" mass="31090">MATHTFEGQRCLVTGAASGIGRAVAEALGAEGALLCLTDINEQALAETVSGLRASGATVLAAQAMDIADADAVLAFAEAVHAEHGSMDALLNIAGISIWGTVEQLELDHWRRLININLMGPVHVMHAFLPPMIAAGRGGHLINVSSAAGLFGLPWHAAYSATKFGLRGISEVLRFDLRAHGIHVGLVCPGGVDTGLVRTIEIVGVDRDDPEVQRLTSRFQRHAVTPERAAQAILRGMRRRKYMIFTSPDIRIGYWWQRKFAPPYEWAMRLLNAYVTRAANKQRKKV</sequence>
<evidence type="ECO:0000313" key="5">
    <source>
        <dbReference type="Proteomes" id="UP001165524"/>
    </source>
</evidence>
<dbReference type="InterPro" id="IPR002347">
    <property type="entry name" value="SDR_fam"/>
</dbReference>
<dbReference type="PRINTS" id="PR00080">
    <property type="entry name" value="SDRFAMILY"/>
</dbReference>
<gene>
    <name evidence="4" type="ORF">MU846_03465</name>
</gene>
<dbReference type="NCBIfam" id="NF005881">
    <property type="entry name" value="PRK07832.1"/>
    <property type="match status" value="1"/>
</dbReference>
<dbReference type="PANTHER" id="PTHR44196">
    <property type="entry name" value="DEHYDROGENASE/REDUCTASE SDR FAMILY MEMBER 7B"/>
    <property type="match status" value="1"/>
</dbReference>
<dbReference type="InterPro" id="IPR036291">
    <property type="entry name" value="NAD(P)-bd_dom_sf"/>
</dbReference>
<comment type="similarity">
    <text evidence="1 3">Belongs to the short-chain dehydrogenases/reductases (SDR) family.</text>
</comment>
<dbReference type="SUPFAM" id="SSF51735">
    <property type="entry name" value="NAD(P)-binding Rossmann-fold domains"/>
    <property type="match status" value="1"/>
</dbReference>
<keyword evidence="2" id="KW-0560">Oxidoreductase</keyword>
<dbReference type="Gene3D" id="3.40.50.720">
    <property type="entry name" value="NAD(P)-binding Rossmann-like Domain"/>
    <property type="match status" value="1"/>
</dbReference>
<dbReference type="Proteomes" id="UP001165524">
    <property type="component" value="Unassembled WGS sequence"/>
</dbReference>
<keyword evidence="5" id="KW-1185">Reference proteome</keyword>
<comment type="caution">
    <text evidence="4">The sequence shown here is derived from an EMBL/GenBank/DDBJ whole genome shotgun (WGS) entry which is preliminary data.</text>
</comment>
<evidence type="ECO:0000256" key="3">
    <source>
        <dbReference type="RuleBase" id="RU000363"/>
    </source>
</evidence>
<dbReference type="PANTHER" id="PTHR44196:SF1">
    <property type="entry name" value="DEHYDROGENASE_REDUCTASE SDR FAMILY MEMBER 7B"/>
    <property type="match status" value="1"/>
</dbReference>
<evidence type="ECO:0000313" key="4">
    <source>
        <dbReference type="EMBL" id="MCK0536756.1"/>
    </source>
</evidence>
<dbReference type="InterPro" id="IPR020904">
    <property type="entry name" value="Sc_DH/Rdtase_CS"/>
</dbReference>
<protein>
    <submittedName>
        <fullName evidence="4">SDR family oxidoreductase</fullName>
    </submittedName>
</protein>
<evidence type="ECO:0000256" key="1">
    <source>
        <dbReference type="ARBA" id="ARBA00006484"/>
    </source>
</evidence>
<name>A0ABT0E4P0_9GAMM</name>
<dbReference type="EMBL" id="JALKII010000002">
    <property type="protein sequence ID" value="MCK0536756.1"/>
    <property type="molecule type" value="Genomic_DNA"/>
</dbReference>
<dbReference type="Pfam" id="PF00106">
    <property type="entry name" value="adh_short"/>
    <property type="match status" value="1"/>
</dbReference>